<feature type="transmembrane region" description="Helical" evidence="1">
    <location>
        <begin position="74"/>
        <end position="91"/>
    </location>
</feature>
<keyword evidence="1" id="KW-1133">Transmembrane helix</keyword>
<evidence type="ECO:0000313" key="2">
    <source>
        <dbReference type="EMBL" id="KRK45608.1"/>
    </source>
</evidence>
<keyword evidence="1" id="KW-0812">Transmembrane</keyword>
<dbReference type="PANTHER" id="PTHR36840">
    <property type="entry name" value="BLL5714 PROTEIN"/>
    <property type="match status" value="1"/>
</dbReference>
<dbReference type="PATRIC" id="fig|1423719.4.peg.1278"/>
<feature type="transmembrane region" description="Helical" evidence="1">
    <location>
        <begin position="293"/>
        <end position="311"/>
    </location>
</feature>
<feature type="transmembrane region" description="Helical" evidence="1">
    <location>
        <begin position="347"/>
        <end position="367"/>
    </location>
</feature>
<feature type="transmembrane region" description="Helical" evidence="1">
    <location>
        <begin position="262"/>
        <end position="281"/>
    </location>
</feature>
<sequence>MAEKIFKKKVELPELFYDLVFAYAISQTTDLLYHFKGNLASVAEAFIIFSVVMVVFINTWMIKSVFINRYGKNSIADIILFMIDVAILLYMSNAFKGNIQDWFQPFAIATGLLSTVLVVQYGTVYLTSKKSADKRISRLMMTITAARTVLVFIGAFLPLKFGIPVALIGIAISWVLPGLFGSILKLHALNFPHILERLTLLTIITFGETIVGIASYFTVETFNFYSILIFTIVGALFMTYITQMDHYIDENRSDETGIRLIYVHYFILFGISLVTVSLEFIGESHIPKNFAILSLYLGLSLFYLGLFLTSPYNKKQLNSDKQVIVFFTISTIIGLLVSLMFNQFSVVVITTALIAIINSIVYVRYMIIKTRL</sequence>
<organism evidence="2 3">
    <name type="scientific">Dellaglioa algida DSM 15638</name>
    <dbReference type="NCBI Taxonomy" id="1423719"/>
    <lineage>
        <taxon>Bacteria</taxon>
        <taxon>Bacillati</taxon>
        <taxon>Bacillota</taxon>
        <taxon>Bacilli</taxon>
        <taxon>Lactobacillales</taxon>
        <taxon>Lactobacillaceae</taxon>
        <taxon>Dellaglioa</taxon>
    </lineage>
</organism>
<proteinExistence type="predicted"/>
<feature type="transmembrane region" description="Helical" evidence="1">
    <location>
        <begin position="198"/>
        <end position="218"/>
    </location>
</feature>
<dbReference type="InterPro" id="IPR010640">
    <property type="entry name" value="Low_temperature_requirement_A"/>
</dbReference>
<dbReference type="AlphaFoldDB" id="A0A0R1HHU9"/>
<keyword evidence="1" id="KW-0472">Membrane</keyword>
<feature type="transmembrane region" description="Helical" evidence="1">
    <location>
        <begin position="39"/>
        <end position="62"/>
    </location>
</feature>
<gene>
    <name evidence="2" type="ORF">FC66_GL001257</name>
</gene>
<dbReference type="Pfam" id="PF06772">
    <property type="entry name" value="LtrA"/>
    <property type="match status" value="1"/>
</dbReference>
<dbReference type="EMBL" id="AZDI01000006">
    <property type="protein sequence ID" value="KRK45608.1"/>
    <property type="molecule type" value="Genomic_DNA"/>
</dbReference>
<comment type="caution">
    <text evidence="2">The sequence shown here is derived from an EMBL/GenBank/DDBJ whole genome shotgun (WGS) entry which is preliminary data.</text>
</comment>
<dbReference type="STRING" id="1423719.FC66_GL001257"/>
<feature type="transmembrane region" description="Helical" evidence="1">
    <location>
        <begin position="323"/>
        <end position="341"/>
    </location>
</feature>
<dbReference type="Proteomes" id="UP000051450">
    <property type="component" value="Unassembled WGS sequence"/>
</dbReference>
<evidence type="ECO:0000256" key="1">
    <source>
        <dbReference type="SAM" id="Phobius"/>
    </source>
</evidence>
<evidence type="ECO:0000313" key="3">
    <source>
        <dbReference type="Proteomes" id="UP000051450"/>
    </source>
</evidence>
<protein>
    <submittedName>
        <fullName evidence="2">Low temperature requirement protein ltra</fullName>
    </submittedName>
</protein>
<name>A0A0R1HHU9_9LACO</name>
<accession>A0A0R1HHU9</accession>
<dbReference type="RefSeq" id="WP_057974315.1">
    <property type="nucleotide sequence ID" value="NZ_AZDI01000006.1"/>
</dbReference>
<dbReference type="OrthoDB" id="9798526at2"/>
<feature type="transmembrane region" description="Helical" evidence="1">
    <location>
        <begin position="224"/>
        <end position="241"/>
    </location>
</feature>
<feature type="transmembrane region" description="Helical" evidence="1">
    <location>
        <begin position="103"/>
        <end position="127"/>
    </location>
</feature>
<reference evidence="2 3" key="1">
    <citation type="journal article" date="2015" name="Genome Announc.">
        <title>Expanding the biotechnology potential of lactobacilli through comparative genomics of 213 strains and associated genera.</title>
        <authorList>
            <person name="Sun Z."/>
            <person name="Harris H.M."/>
            <person name="McCann A."/>
            <person name="Guo C."/>
            <person name="Argimon S."/>
            <person name="Zhang W."/>
            <person name="Yang X."/>
            <person name="Jeffery I.B."/>
            <person name="Cooney J.C."/>
            <person name="Kagawa T.F."/>
            <person name="Liu W."/>
            <person name="Song Y."/>
            <person name="Salvetti E."/>
            <person name="Wrobel A."/>
            <person name="Rasinkangas P."/>
            <person name="Parkhill J."/>
            <person name="Rea M.C."/>
            <person name="O'Sullivan O."/>
            <person name="Ritari J."/>
            <person name="Douillard F.P."/>
            <person name="Paul Ross R."/>
            <person name="Yang R."/>
            <person name="Briner A.E."/>
            <person name="Felis G.E."/>
            <person name="de Vos W.M."/>
            <person name="Barrangou R."/>
            <person name="Klaenhammer T.R."/>
            <person name="Caufield P.W."/>
            <person name="Cui Y."/>
            <person name="Zhang H."/>
            <person name="O'Toole P.W."/>
        </authorList>
    </citation>
    <scope>NUCLEOTIDE SEQUENCE [LARGE SCALE GENOMIC DNA]</scope>
    <source>
        <strain evidence="2 3">DSM 15638</strain>
    </source>
</reference>
<dbReference type="PANTHER" id="PTHR36840:SF1">
    <property type="entry name" value="BLL5714 PROTEIN"/>
    <property type="match status" value="1"/>
</dbReference>
<keyword evidence="3" id="KW-1185">Reference proteome</keyword>